<dbReference type="PANTHER" id="PTHR43747:SF5">
    <property type="entry name" value="FAD-BINDING DOMAIN-CONTAINING PROTEIN"/>
    <property type="match status" value="1"/>
</dbReference>
<keyword evidence="2" id="KW-0560">Oxidoreductase</keyword>
<evidence type="ECO:0000313" key="6">
    <source>
        <dbReference type="Proteomes" id="UP000053317"/>
    </source>
</evidence>
<name>A0A0G2DXL6_PHACM</name>
<dbReference type="InterPro" id="IPR050816">
    <property type="entry name" value="Flavin-dep_Halogenase_NPB"/>
</dbReference>
<feature type="region of interest" description="Disordered" evidence="4">
    <location>
        <begin position="499"/>
        <end position="537"/>
    </location>
</feature>
<dbReference type="EMBL" id="LCWF01000205">
    <property type="protein sequence ID" value="KKY14861.1"/>
    <property type="molecule type" value="Genomic_DNA"/>
</dbReference>
<evidence type="ECO:0000256" key="1">
    <source>
        <dbReference type="ARBA" id="ARBA00005706"/>
    </source>
</evidence>
<keyword evidence="3" id="KW-0503">Monooxygenase</keyword>
<dbReference type="AlphaFoldDB" id="A0A0G2DXL6"/>
<dbReference type="OrthoDB" id="3340390at2759"/>
<dbReference type="Proteomes" id="UP000053317">
    <property type="component" value="Unassembled WGS sequence"/>
</dbReference>
<proteinExistence type="inferred from homology"/>
<dbReference type="PANTHER" id="PTHR43747">
    <property type="entry name" value="FAD-BINDING PROTEIN"/>
    <property type="match status" value="1"/>
</dbReference>
<reference evidence="5 6" key="1">
    <citation type="submission" date="2015-05" db="EMBL/GenBank/DDBJ databases">
        <title>Distinctive expansion of gene families associated with plant cell wall degradation and secondary metabolism in the genomes of grapevine trunk pathogens.</title>
        <authorList>
            <person name="Lawrence D.P."/>
            <person name="Travadon R."/>
            <person name="Rolshausen P.E."/>
            <person name="Baumgartner K."/>
        </authorList>
    </citation>
    <scope>NUCLEOTIDE SEQUENCE [LARGE SCALE GENOMIC DNA]</scope>
    <source>
        <strain evidence="5">UCRPC4</strain>
    </source>
</reference>
<dbReference type="GO" id="GO:0004497">
    <property type="term" value="F:monooxygenase activity"/>
    <property type="evidence" value="ECO:0007669"/>
    <property type="project" value="UniProtKB-KW"/>
</dbReference>
<protein>
    <submittedName>
        <fullName evidence="5">Putative non-heme halogenase</fullName>
    </submittedName>
</protein>
<comment type="similarity">
    <text evidence="1">Belongs to the flavin-dependent halogenase family.</text>
</comment>
<sequence>MLPSTRHFLRFIELDETFDKYGFKQKKGAMFKLNSKPEVYTDFVAAGGPNGYAWNVVRSEADDLMFRHAGKSGAKIFDGVKVNSLEFEPVEGQDGPGRPVSANWSKKDGSNGTVNFDYVVDASGRAGVVSTKYLKNRRYNQGLKNVASWGYWTGVAPYGVGTPAEGQPYFEALADASGWVWTIPLHNGITSVGVVMNQAVATARKKEMDSPSGRDFYLESLKLVPGIMKLLEKAELTSGLKSASDLSYSASEYASPHVRIAGDAGCFIDPFFSSGVHLAIASGLSAAVTICASMKENVDEKTALKWHSDKVAEGCTRFLLVVLSALKQIRSQDDPVLSDWDEAGFERAFSLFRPIIQGTADVSGKLTQQELSQTIDFCFKEFAPASPDQKEEILRKVEALSVKDKDSHSVKPHQIVEELEVSLTPEEIRILKLIQERQMLRSEDMLNIESFSTDVIDGMSANVKRGELGLVTAAPTKPVESKIDALSLLTGEERLRGVRFEDGCPKMDGEVPTADSKETGDDKSASVEVKSEQVEAY</sequence>
<dbReference type="InterPro" id="IPR006905">
    <property type="entry name" value="Flavin_halogenase"/>
</dbReference>
<organism evidence="5 6">
    <name type="scientific">Phaeomoniella chlamydospora</name>
    <name type="common">Phaeoacremonium chlamydosporum</name>
    <dbReference type="NCBI Taxonomy" id="158046"/>
    <lineage>
        <taxon>Eukaryota</taxon>
        <taxon>Fungi</taxon>
        <taxon>Dikarya</taxon>
        <taxon>Ascomycota</taxon>
        <taxon>Pezizomycotina</taxon>
        <taxon>Eurotiomycetes</taxon>
        <taxon>Chaetothyriomycetidae</taxon>
        <taxon>Phaeomoniellales</taxon>
        <taxon>Phaeomoniellaceae</taxon>
        <taxon>Phaeomoniella</taxon>
    </lineage>
</organism>
<dbReference type="Pfam" id="PF04820">
    <property type="entry name" value="Trp_halogenase"/>
    <property type="match status" value="1"/>
</dbReference>
<evidence type="ECO:0000256" key="3">
    <source>
        <dbReference type="ARBA" id="ARBA00023033"/>
    </source>
</evidence>
<dbReference type="InterPro" id="IPR036188">
    <property type="entry name" value="FAD/NAD-bd_sf"/>
</dbReference>
<dbReference type="Gene3D" id="3.50.50.60">
    <property type="entry name" value="FAD/NAD(P)-binding domain"/>
    <property type="match status" value="1"/>
</dbReference>
<accession>A0A0G2DXL6</accession>
<gene>
    <name evidence="5" type="ORF">UCRPC4_g06627</name>
</gene>
<dbReference type="SUPFAM" id="SSF51905">
    <property type="entry name" value="FAD/NAD(P)-binding domain"/>
    <property type="match status" value="1"/>
</dbReference>
<evidence type="ECO:0000256" key="4">
    <source>
        <dbReference type="SAM" id="MobiDB-lite"/>
    </source>
</evidence>
<evidence type="ECO:0000256" key="2">
    <source>
        <dbReference type="ARBA" id="ARBA00023002"/>
    </source>
</evidence>
<evidence type="ECO:0000313" key="5">
    <source>
        <dbReference type="EMBL" id="KKY14861.1"/>
    </source>
</evidence>
<comment type="caution">
    <text evidence="5">The sequence shown here is derived from an EMBL/GenBank/DDBJ whole genome shotgun (WGS) entry which is preliminary data.</text>
</comment>
<keyword evidence="6" id="KW-1185">Reference proteome</keyword>
<reference evidence="5 6" key="2">
    <citation type="submission" date="2015-05" db="EMBL/GenBank/DDBJ databases">
        <authorList>
            <person name="Morales-Cruz A."/>
            <person name="Amrine K.C."/>
            <person name="Cantu D."/>
        </authorList>
    </citation>
    <scope>NUCLEOTIDE SEQUENCE [LARGE SCALE GENOMIC DNA]</scope>
    <source>
        <strain evidence="5">UCRPC4</strain>
    </source>
</reference>